<name>A0ABC8AYZ1_9NOCA</name>
<reference evidence="1 2" key="1">
    <citation type="submission" date="2016-10" db="EMBL/GenBank/DDBJ databases">
        <title>Genome sequence of Nocardia seriolae strain EM150506, isolated from Anguila japonica.</title>
        <authorList>
            <person name="Han H.-J."/>
        </authorList>
    </citation>
    <scope>NUCLEOTIDE SEQUENCE [LARGE SCALE GENOMIC DNA]</scope>
    <source>
        <strain evidence="1 2">EM150506</strain>
    </source>
</reference>
<dbReference type="InterPro" id="IPR016102">
    <property type="entry name" value="Succinyl-CoA_synth-like"/>
</dbReference>
<gene>
    <name evidence="1" type="ORF">NS506_05026</name>
</gene>
<evidence type="ECO:0000313" key="1">
    <source>
        <dbReference type="EMBL" id="APA99072.1"/>
    </source>
</evidence>
<dbReference type="EMBL" id="CP017839">
    <property type="protein sequence ID" value="APA99072.1"/>
    <property type="molecule type" value="Genomic_DNA"/>
</dbReference>
<protein>
    <submittedName>
        <fullName evidence="1">Uncharacterized protein</fullName>
    </submittedName>
</protein>
<dbReference type="RefSeq" id="WP_033086707.1">
    <property type="nucleotide sequence ID" value="NZ_AP017900.1"/>
</dbReference>
<accession>A0ABC8AYZ1</accession>
<dbReference type="SUPFAM" id="SSF52210">
    <property type="entry name" value="Succinyl-CoA synthetase domains"/>
    <property type="match status" value="1"/>
</dbReference>
<dbReference type="AlphaFoldDB" id="A0ABC8AYZ1"/>
<proteinExistence type="predicted"/>
<sequence>MNAAPAHRSERVLIVGRSPSVLLEAADILRGRGYEADATNRFDHVLDDYDVSAVNVLVFGGMVPADTKRFLREKVSALNPTVTFVQGLAGMAGLIAAQTEAATAAGTSPGAEVGYDSTRRSVLITLAAAAHVTVEAWWGTSFEPPEPKSTSAVLFDGELRPGHHAIAIPDEIPSEAAFTAARIDDSVHVFTVGEMPTAVVRMAPVSVADQRLPEVQQVATHTGSSIERS</sequence>
<organism evidence="1 2">
    <name type="scientific">Nocardia seriolae</name>
    <dbReference type="NCBI Taxonomy" id="37332"/>
    <lineage>
        <taxon>Bacteria</taxon>
        <taxon>Bacillati</taxon>
        <taxon>Actinomycetota</taxon>
        <taxon>Actinomycetes</taxon>
        <taxon>Mycobacteriales</taxon>
        <taxon>Nocardiaceae</taxon>
        <taxon>Nocardia</taxon>
    </lineage>
</organism>
<dbReference type="KEGG" id="nsr:NS506_05026"/>
<dbReference type="GeneID" id="93374597"/>
<dbReference type="Proteomes" id="UP000180166">
    <property type="component" value="Chromosome"/>
</dbReference>
<evidence type="ECO:0000313" key="2">
    <source>
        <dbReference type="Proteomes" id="UP000180166"/>
    </source>
</evidence>